<feature type="repeat" description="ANK" evidence="1">
    <location>
        <begin position="152"/>
        <end position="188"/>
    </location>
</feature>
<dbReference type="GO" id="GO:1902412">
    <property type="term" value="P:regulation of mitotic cytokinesis"/>
    <property type="evidence" value="ECO:0007669"/>
    <property type="project" value="InterPro"/>
</dbReference>
<dbReference type="PANTHER" id="PTHR24160">
    <property type="entry name" value="ANKYRIN REPEAT DOMAIN-CONTAINING PROTEIN 53"/>
    <property type="match status" value="1"/>
</dbReference>
<keyword evidence="3" id="KW-1185">Reference proteome</keyword>
<dbReference type="GO" id="GO:0007080">
    <property type="term" value="P:mitotic metaphase chromosome alignment"/>
    <property type="evidence" value="ECO:0007669"/>
    <property type="project" value="TreeGrafter"/>
</dbReference>
<dbReference type="InParanoid" id="A0A1S3FNI9"/>
<dbReference type="RefSeq" id="XP_012877925.1">
    <property type="nucleotide sequence ID" value="XM_013022471.1"/>
</dbReference>
<dbReference type="PANTHER" id="PTHR24160:SF1">
    <property type="entry name" value="ANKYRIN REPEAT DOMAIN-CONTAINING PROTEIN 53"/>
    <property type="match status" value="1"/>
</dbReference>
<dbReference type="GO" id="GO:0031116">
    <property type="term" value="P:positive regulation of microtubule polymerization"/>
    <property type="evidence" value="ECO:0007669"/>
    <property type="project" value="TreeGrafter"/>
</dbReference>
<dbReference type="Gene3D" id="1.25.40.20">
    <property type="entry name" value="Ankyrin repeat-containing domain"/>
    <property type="match status" value="1"/>
</dbReference>
<sequence>MEKAGGGGSPPGDAAARARLPSEPRALGGSFSRRASARSWDGSVFAGREGRLTRHVSLPRRLTWSRSNSTSQQRSPGELSDYHTFGKYSELFAAAVGNVEWLRFCINPDRQEILADDKGFTAIHLAAQRARLSCIQVLVEEYKFPVDLPTDDCRTPLHLVIHKDNKTMAVPCIDYLLQKGAAINSVTLNRSTPLHLAACDGMLTCMKVLVQNGADVHARDATGCKPIDYCKIWNHRSCARFLKDAMWKHDKKDFAREMEKLKHLKNKLISMEQNYLIKHQKEQSIQRDTEFSKWLHSKKQCQPLISSSTQEARAQPQFFALSTTSGTKGVRRTVEARLQSLLLQPKMLPKPLNPFLIHQRPKSWNRSSNPATPPATDISCPQGIRLGVHPDPHREHDFSSFLEVIQDAHGLMSLHTVDGHWVAPLPQLPFKVIVDSLFPKSQPYRMKVPEGLYPISVLNLTQKRQVGQDTWIDGVTMNLRETFDEAFLLALQAQMLPSPPQSS</sequence>
<dbReference type="InterPro" id="IPR002110">
    <property type="entry name" value="Ankyrin_rpt"/>
</dbReference>
<dbReference type="Pfam" id="PF00023">
    <property type="entry name" value="Ank"/>
    <property type="match status" value="1"/>
</dbReference>
<dbReference type="PROSITE" id="PS50088">
    <property type="entry name" value="ANK_REPEAT"/>
    <property type="match status" value="2"/>
</dbReference>
<keyword evidence="1" id="KW-0040">ANK repeat</keyword>
<dbReference type="GO" id="GO:0060236">
    <property type="term" value="P:regulation of mitotic spindle organization"/>
    <property type="evidence" value="ECO:0007669"/>
    <property type="project" value="TreeGrafter"/>
</dbReference>
<feature type="region of interest" description="Disordered" evidence="2">
    <location>
        <begin position="1"/>
        <end position="38"/>
    </location>
</feature>
<feature type="compositionally biased region" description="Low complexity" evidence="2">
    <location>
        <begin position="11"/>
        <end position="38"/>
    </location>
</feature>
<evidence type="ECO:0000256" key="1">
    <source>
        <dbReference type="PROSITE-ProRule" id="PRU00023"/>
    </source>
</evidence>
<dbReference type="GO" id="GO:0000922">
    <property type="term" value="C:spindle pole"/>
    <property type="evidence" value="ECO:0007669"/>
    <property type="project" value="TreeGrafter"/>
</dbReference>
<name>A0A1S3FNI9_DIPOR</name>
<accession>A0A1S3FNI9</accession>
<evidence type="ECO:0000313" key="3">
    <source>
        <dbReference type="Proteomes" id="UP000081671"/>
    </source>
</evidence>
<feature type="region of interest" description="Disordered" evidence="2">
    <location>
        <begin position="362"/>
        <end position="382"/>
    </location>
</feature>
<dbReference type="InterPro" id="IPR042335">
    <property type="entry name" value="ANKRD53"/>
</dbReference>
<dbReference type="Proteomes" id="UP000081671">
    <property type="component" value="Unplaced"/>
</dbReference>
<proteinExistence type="predicted"/>
<protein>
    <submittedName>
        <fullName evidence="4">Ankyrin repeat domain-containing protein 53</fullName>
    </submittedName>
</protein>
<feature type="repeat" description="ANK" evidence="1">
    <location>
        <begin position="189"/>
        <end position="221"/>
    </location>
</feature>
<dbReference type="Pfam" id="PF12796">
    <property type="entry name" value="Ank_2"/>
    <property type="match status" value="1"/>
</dbReference>
<feature type="compositionally biased region" description="Gly residues" evidence="2">
    <location>
        <begin position="1"/>
        <end position="10"/>
    </location>
</feature>
<dbReference type="FunCoup" id="A0A1S3FNI9">
    <property type="interactions" value="35"/>
</dbReference>
<evidence type="ECO:0000256" key="2">
    <source>
        <dbReference type="SAM" id="MobiDB-lite"/>
    </source>
</evidence>
<organism evidence="3 4">
    <name type="scientific">Dipodomys ordii</name>
    <name type="common">Ord's kangaroo rat</name>
    <dbReference type="NCBI Taxonomy" id="10020"/>
    <lineage>
        <taxon>Eukaryota</taxon>
        <taxon>Metazoa</taxon>
        <taxon>Chordata</taxon>
        <taxon>Craniata</taxon>
        <taxon>Vertebrata</taxon>
        <taxon>Euteleostomi</taxon>
        <taxon>Mammalia</taxon>
        <taxon>Eutheria</taxon>
        <taxon>Euarchontoglires</taxon>
        <taxon>Glires</taxon>
        <taxon>Rodentia</taxon>
        <taxon>Castorimorpha</taxon>
        <taxon>Heteromyidae</taxon>
        <taxon>Dipodomyinae</taxon>
        <taxon>Dipodomys</taxon>
    </lineage>
</organism>
<dbReference type="KEGG" id="dord:105990146"/>
<evidence type="ECO:0000313" key="4">
    <source>
        <dbReference type="RefSeq" id="XP_012877925.1"/>
    </source>
</evidence>
<dbReference type="PROSITE" id="PS50297">
    <property type="entry name" value="ANK_REP_REGION"/>
    <property type="match status" value="1"/>
</dbReference>
<dbReference type="InterPro" id="IPR036770">
    <property type="entry name" value="Ankyrin_rpt-contain_sf"/>
</dbReference>
<dbReference type="OrthoDB" id="10254927at2759"/>
<gene>
    <name evidence="4" type="primary">Ankrd53</name>
</gene>
<dbReference type="GeneID" id="105990146"/>
<dbReference type="AlphaFoldDB" id="A0A1S3FNI9"/>
<dbReference type="SMART" id="SM00248">
    <property type="entry name" value="ANK"/>
    <property type="match status" value="3"/>
</dbReference>
<dbReference type="SUPFAM" id="SSF48403">
    <property type="entry name" value="Ankyrin repeat"/>
    <property type="match status" value="1"/>
</dbReference>
<dbReference type="CTD" id="79998"/>
<reference evidence="4" key="1">
    <citation type="submission" date="2025-08" db="UniProtKB">
        <authorList>
            <consortium name="RefSeq"/>
        </authorList>
    </citation>
    <scope>IDENTIFICATION</scope>
    <source>
        <tissue evidence="4">Kidney</tissue>
    </source>
</reference>